<evidence type="ECO:0000313" key="3">
    <source>
        <dbReference type="Proteomes" id="UP000054564"/>
    </source>
</evidence>
<reference evidence="3" key="1">
    <citation type="submission" date="2014-03" db="EMBL/GenBank/DDBJ databases">
        <title>The Genome Sequence of Puccinia striiformis f. sp. tritici PST-78.</title>
        <authorList>
            <consortium name="The Broad Institute Genome Sequencing Platform"/>
            <person name="Cuomo C."/>
            <person name="Hulbert S."/>
            <person name="Chen X."/>
            <person name="Walker B."/>
            <person name="Young S.K."/>
            <person name="Zeng Q."/>
            <person name="Gargeya S."/>
            <person name="Fitzgerald M."/>
            <person name="Haas B."/>
            <person name="Abouelleil A."/>
            <person name="Alvarado L."/>
            <person name="Arachchi H.M."/>
            <person name="Berlin A.M."/>
            <person name="Chapman S.B."/>
            <person name="Goldberg J."/>
            <person name="Griggs A."/>
            <person name="Gujja S."/>
            <person name="Hansen M."/>
            <person name="Howarth C."/>
            <person name="Imamovic A."/>
            <person name="Larimer J."/>
            <person name="McCowan C."/>
            <person name="Montmayeur A."/>
            <person name="Murphy C."/>
            <person name="Neiman D."/>
            <person name="Pearson M."/>
            <person name="Priest M."/>
            <person name="Roberts A."/>
            <person name="Saif S."/>
            <person name="Shea T."/>
            <person name="Sisk P."/>
            <person name="Sykes S."/>
            <person name="Wortman J."/>
            <person name="Nusbaum C."/>
            <person name="Birren B."/>
        </authorList>
    </citation>
    <scope>NUCLEOTIDE SEQUENCE [LARGE SCALE GENOMIC DNA]</scope>
    <source>
        <strain evidence="3">race PST-78</strain>
    </source>
</reference>
<dbReference type="EMBL" id="AJIL01000055">
    <property type="protein sequence ID" value="KNE98555.1"/>
    <property type="molecule type" value="Genomic_DNA"/>
</dbReference>
<protein>
    <submittedName>
        <fullName evidence="2">Uncharacterized protein</fullName>
    </submittedName>
</protein>
<dbReference type="AlphaFoldDB" id="A0A0L0VH04"/>
<proteinExistence type="predicted"/>
<dbReference type="Proteomes" id="UP000054564">
    <property type="component" value="Unassembled WGS sequence"/>
</dbReference>
<organism evidence="2 3">
    <name type="scientific">Puccinia striiformis f. sp. tritici PST-78</name>
    <dbReference type="NCBI Taxonomy" id="1165861"/>
    <lineage>
        <taxon>Eukaryota</taxon>
        <taxon>Fungi</taxon>
        <taxon>Dikarya</taxon>
        <taxon>Basidiomycota</taxon>
        <taxon>Pucciniomycotina</taxon>
        <taxon>Pucciniomycetes</taxon>
        <taxon>Pucciniales</taxon>
        <taxon>Pucciniaceae</taxon>
        <taxon>Puccinia</taxon>
    </lineage>
</organism>
<keyword evidence="3" id="KW-1185">Reference proteome</keyword>
<name>A0A0L0VH04_9BASI</name>
<accession>A0A0L0VH04</accession>
<dbReference type="STRING" id="1165861.A0A0L0VH04"/>
<evidence type="ECO:0000256" key="1">
    <source>
        <dbReference type="SAM" id="Coils"/>
    </source>
</evidence>
<dbReference type="OrthoDB" id="2505895at2759"/>
<keyword evidence="1" id="KW-0175">Coiled coil</keyword>
<gene>
    <name evidence="2" type="ORF">PSTG_08108</name>
</gene>
<comment type="caution">
    <text evidence="2">The sequence shown here is derived from an EMBL/GenBank/DDBJ whole genome shotgun (WGS) entry which is preliminary data.</text>
</comment>
<evidence type="ECO:0000313" key="2">
    <source>
        <dbReference type="EMBL" id="KNE98555.1"/>
    </source>
</evidence>
<feature type="coiled-coil region" evidence="1">
    <location>
        <begin position="82"/>
        <end position="116"/>
    </location>
</feature>
<sequence>MVAIRRSSTRIAIEKKLIEVEARIAADRFEREMVCSELIGARAGINKLREERTQILQRLDLNKETIAQLVETEERATSEDVIRKLGTENKDLKAERQDAEYRIGSLSNELERAEKARIAEVLYAKGVED</sequence>